<dbReference type="InterPro" id="IPR002734">
    <property type="entry name" value="RibDG_C"/>
</dbReference>
<proteinExistence type="inferred from homology"/>
<evidence type="ECO:0000256" key="7">
    <source>
        <dbReference type="ARBA" id="ARBA00022857"/>
    </source>
</evidence>
<evidence type="ECO:0000256" key="3">
    <source>
        <dbReference type="ARBA" id="ARBA00009723"/>
    </source>
</evidence>
<comment type="catalytic activity">
    <reaction evidence="11">
        <text>2,5-diamino-6-(1-D-ribitylamino)pyrimidin-4(3H)-one 5'-phosphate + NAD(+) = 2,5-diamino-6-(1-D-ribosylamino)pyrimidin-4(3H)-one 5'-phosphate + NADH + H(+)</text>
        <dbReference type="Rhea" id="RHEA:27274"/>
        <dbReference type="ChEBI" id="CHEBI:15378"/>
        <dbReference type="ChEBI" id="CHEBI:57540"/>
        <dbReference type="ChEBI" id="CHEBI:57945"/>
        <dbReference type="ChEBI" id="CHEBI:58890"/>
        <dbReference type="ChEBI" id="CHEBI:59545"/>
        <dbReference type="EC" id="1.1.1.302"/>
    </reaction>
</comment>
<evidence type="ECO:0000259" key="13">
    <source>
        <dbReference type="Pfam" id="PF01872"/>
    </source>
</evidence>
<evidence type="ECO:0000256" key="10">
    <source>
        <dbReference type="ARBA" id="ARBA00031630"/>
    </source>
</evidence>
<keyword evidence="7" id="KW-0521">NADP</keyword>
<evidence type="ECO:0000256" key="6">
    <source>
        <dbReference type="ARBA" id="ARBA00022619"/>
    </source>
</evidence>
<dbReference type="SUPFAM" id="SSF53597">
    <property type="entry name" value="Dihydrofolate reductase-like"/>
    <property type="match status" value="1"/>
</dbReference>
<evidence type="ECO:0000256" key="4">
    <source>
        <dbReference type="ARBA" id="ARBA00012851"/>
    </source>
</evidence>
<evidence type="ECO:0000256" key="9">
    <source>
        <dbReference type="ARBA" id="ARBA00030073"/>
    </source>
</evidence>
<dbReference type="PANTHER" id="PTHR38011:SF7">
    <property type="entry name" value="2,5-DIAMINO-6-RIBOSYLAMINO-4(3H)-PYRIMIDINONE 5'-PHOSPHATE REDUCTASE"/>
    <property type="match status" value="1"/>
</dbReference>
<dbReference type="Proteomes" id="UP001527925">
    <property type="component" value="Unassembled WGS sequence"/>
</dbReference>
<dbReference type="InterPro" id="IPR050765">
    <property type="entry name" value="Riboflavin_Biosynth_HTPR"/>
</dbReference>
<evidence type="ECO:0000313" key="14">
    <source>
        <dbReference type="EMBL" id="KAL2916118.1"/>
    </source>
</evidence>
<dbReference type="EC" id="1.1.1.302" evidence="4"/>
<organism evidence="14 15">
    <name type="scientific">Polyrhizophydium stewartii</name>
    <dbReference type="NCBI Taxonomy" id="2732419"/>
    <lineage>
        <taxon>Eukaryota</taxon>
        <taxon>Fungi</taxon>
        <taxon>Fungi incertae sedis</taxon>
        <taxon>Chytridiomycota</taxon>
        <taxon>Chytridiomycota incertae sedis</taxon>
        <taxon>Chytridiomycetes</taxon>
        <taxon>Rhizophydiales</taxon>
        <taxon>Rhizophydiales incertae sedis</taxon>
        <taxon>Polyrhizophydium</taxon>
    </lineage>
</organism>
<accession>A0ABR4N9B3</accession>
<gene>
    <name evidence="14" type="primary">RIB7</name>
    <name evidence="14" type="ORF">HK105_204209</name>
</gene>
<feature type="domain" description="Bacterial bifunctional deaminase-reductase C-terminal" evidence="13">
    <location>
        <begin position="34"/>
        <end position="259"/>
    </location>
</feature>
<comment type="similarity">
    <text evidence="3">Belongs to the HTP reductase family.</text>
</comment>
<keyword evidence="6" id="KW-0686">Riboflavin biosynthesis</keyword>
<protein>
    <recommendedName>
        <fullName evidence="5">2,5-diamino-6-ribosylamino-4(3H)-pyrimidinone 5'-phosphate reductase</fullName>
        <ecNumber evidence="4">1.1.1.302</ecNumber>
    </recommendedName>
    <alternativeName>
        <fullName evidence="10">2,5-diamino-6-(5-phospho-D-ribosylamino)pyrimidin-4(3H)-one reductase</fullName>
    </alternativeName>
    <alternativeName>
        <fullName evidence="9">2,5-diamino-6-ribitylamino-4(3H)-pyrimidinone 5'-phosphate synthase</fullName>
    </alternativeName>
</protein>
<dbReference type="EMBL" id="JADGIZ020000018">
    <property type="protein sequence ID" value="KAL2916118.1"/>
    <property type="molecule type" value="Genomic_DNA"/>
</dbReference>
<dbReference type="Gene3D" id="3.40.430.10">
    <property type="entry name" value="Dihydrofolate Reductase, subunit A"/>
    <property type="match status" value="1"/>
</dbReference>
<name>A0ABR4N9B3_9FUNG</name>
<dbReference type="Pfam" id="PF01872">
    <property type="entry name" value="RibD_C"/>
    <property type="match status" value="1"/>
</dbReference>
<sequence>MSLAAEAYGFLAEHGGLPAHACGDGGDTAASDRPYTTLTFAQTLDGFIALPGRPLSLSAPESMALTHALRASHDAILVGVQTVVCDNPSLTTRFVDEGPPPARISPPPQPRPVILDSSLRCPPTAKVLSRQPLVLTTQTRPDGSDEQTAASWLALEDAGASIVTVPAGAGGRIDIAAALAIIAARHGVRSVMIEGGAQVIRECLSNAQVVIDRLIVTIAPMVLGGGVHCVAGAADPQCVPAMPQLESPRYKQFGRDMVLCARVDKKLLNA</sequence>
<evidence type="ECO:0000256" key="5">
    <source>
        <dbReference type="ARBA" id="ARBA00015035"/>
    </source>
</evidence>
<evidence type="ECO:0000256" key="2">
    <source>
        <dbReference type="ARBA" id="ARBA00005104"/>
    </source>
</evidence>
<dbReference type="PANTHER" id="PTHR38011">
    <property type="entry name" value="DIHYDROFOLATE REDUCTASE FAMILY PROTEIN (AFU_ORTHOLOGUE AFUA_8G06820)"/>
    <property type="match status" value="1"/>
</dbReference>
<comment type="catalytic activity">
    <reaction evidence="12">
        <text>2,5-diamino-6-(1-D-ribitylamino)pyrimidin-4(3H)-one 5'-phosphate + NADP(+) = 2,5-diamino-6-(1-D-ribosylamino)pyrimidin-4(3H)-one 5'-phosphate + NADPH + H(+)</text>
        <dbReference type="Rhea" id="RHEA:27278"/>
        <dbReference type="ChEBI" id="CHEBI:15378"/>
        <dbReference type="ChEBI" id="CHEBI:57783"/>
        <dbReference type="ChEBI" id="CHEBI:58349"/>
        <dbReference type="ChEBI" id="CHEBI:58890"/>
        <dbReference type="ChEBI" id="CHEBI:59545"/>
        <dbReference type="EC" id="1.1.1.302"/>
    </reaction>
</comment>
<comment type="caution">
    <text evidence="14">The sequence shown here is derived from an EMBL/GenBank/DDBJ whole genome shotgun (WGS) entry which is preliminary data.</text>
</comment>
<reference evidence="14 15" key="1">
    <citation type="submission" date="2023-09" db="EMBL/GenBank/DDBJ databases">
        <title>Pangenome analysis of Batrachochytrium dendrobatidis and related Chytrids.</title>
        <authorList>
            <person name="Yacoub M.N."/>
            <person name="Stajich J.E."/>
            <person name="James T.Y."/>
        </authorList>
    </citation>
    <scope>NUCLEOTIDE SEQUENCE [LARGE SCALE GENOMIC DNA]</scope>
    <source>
        <strain evidence="14 15">JEL0888</strain>
    </source>
</reference>
<evidence type="ECO:0000313" key="15">
    <source>
        <dbReference type="Proteomes" id="UP001527925"/>
    </source>
</evidence>
<comment type="pathway">
    <text evidence="2">Cofactor biosynthesis; riboflavin biosynthesis.</text>
</comment>
<dbReference type="GO" id="GO:0016491">
    <property type="term" value="F:oxidoreductase activity"/>
    <property type="evidence" value="ECO:0007669"/>
    <property type="project" value="UniProtKB-KW"/>
</dbReference>
<keyword evidence="8 14" id="KW-0560">Oxidoreductase</keyword>
<dbReference type="InterPro" id="IPR024072">
    <property type="entry name" value="DHFR-like_dom_sf"/>
</dbReference>
<evidence type="ECO:0000256" key="1">
    <source>
        <dbReference type="ARBA" id="ARBA00003555"/>
    </source>
</evidence>
<evidence type="ECO:0000256" key="11">
    <source>
        <dbReference type="ARBA" id="ARBA00047550"/>
    </source>
</evidence>
<keyword evidence="15" id="KW-1185">Reference proteome</keyword>
<evidence type="ECO:0000256" key="12">
    <source>
        <dbReference type="ARBA" id="ARBA00049020"/>
    </source>
</evidence>
<comment type="function">
    <text evidence="1">Catalyzes an early step in riboflavin biosynthesis, the NADPH-dependent reduction of the ribose side chain of 2,5-diamino-6-ribosylamino-4(3H)-pyrimidinone 5'-phosphate, yielding 2,5-diamino-6-ribitylamino-4(3H)-pyrimidinone 5'-phosphate.</text>
</comment>
<evidence type="ECO:0000256" key="8">
    <source>
        <dbReference type="ARBA" id="ARBA00023002"/>
    </source>
</evidence>